<evidence type="ECO:0000313" key="3">
    <source>
        <dbReference type="EMBL" id="MDM5262634.1"/>
    </source>
</evidence>
<feature type="transmembrane region" description="Helical" evidence="1">
    <location>
        <begin position="289"/>
        <end position="307"/>
    </location>
</feature>
<reference evidence="3" key="1">
    <citation type="submission" date="2023-01" db="EMBL/GenBank/DDBJ databases">
        <title>Sulfurovum sp. XTW-4 genome assembly.</title>
        <authorList>
            <person name="Wang J."/>
        </authorList>
    </citation>
    <scope>NUCLEOTIDE SEQUENCE</scope>
    <source>
        <strain evidence="3">XTW-4</strain>
    </source>
</reference>
<feature type="transmembrane region" description="Helical" evidence="1">
    <location>
        <begin position="259"/>
        <end position="277"/>
    </location>
</feature>
<keyword evidence="4" id="KW-1185">Reference proteome</keyword>
<dbReference type="Proteomes" id="UP001169066">
    <property type="component" value="Unassembled WGS sequence"/>
</dbReference>
<feature type="transmembrane region" description="Helical" evidence="1">
    <location>
        <begin position="234"/>
        <end position="253"/>
    </location>
</feature>
<keyword evidence="3" id="KW-0808">Transferase</keyword>
<dbReference type="RefSeq" id="WP_289400813.1">
    <property type="nucleotide sequence ID" value="NZ_JAQIBC010000001.1"/>
</dbReference>
<feature type="transmembrane region" description="Helical" evidence="1">
    <location>
        <begin position="206"/>
        <end position="222"/>
    </location>
</feature>
<organism evidence="3 4">
    <name type="scientific">Sulfurovum xiamenensis</name>
    <dbReference type="NCBI Taxonomy" id="3019066"/>
    <lineage>
        <taxon>Bacteria</taxon>
        <taxon>Pseudomonadati</taxon>
        <taxon>Campylobacterota</taxon>
        <taxon>Epsilonproteobacteria</taxon>
        <taxon>Campylobacterales</taxon>
        <taxon>Sulfurovaceae</taxon>
        <taxon>Sulfurovum</taxon>
    </lineage>
</organism>
<sequence length="354" mass="41828">MTHQPYMYSLVDLWRSIAVLLVVVAHTLLWWGNPIIFGVIEPSLLGSTGVAIFFVLTSYVLMMSLERLRKKSEHLYIDFILRRFFRIYPLSLMVVLFYYLTQIPSYFEKGLYFLYPDISFSGFIQNLLLIQNFTVTENILGPLWSLPYEFQMYFFLPILFYYIKDSDTKWKMIFLFFILLLLFFVLKTKIDSVNKLLPYIQIPDYAKWGLCFIPGVVAYYVQKEYDGKIIPFQYFWIIIAIILFARMFNYHFFVQVLSAVLVGFTLVLMSDNYSLWLKKVTEIISQYSYGIYLTHMLAIYLGFELFGATSLGWTVFLGSLVVLPVLCYHLIEKPCIDWGKKYCSLKFSKKEYTV</sequence>
<name>A0ABT7QP23_9BACT</name>
<feature type="transmembrane region" description="Helical" evidence="1">
    <location>
        <begin position="12"/>
        <end position="32"/>
    </location>
</feature>
<comment type="caution">
    <text evidence="3">The sequence shown here is derived from an EMBL/GenBank/DDBJ whole genome shotgun (WGS) entry which is preliminary data.</text>
</comment>
<proteinExistence type="predicted"/>
<feature type="transmembrane region" description="Helical" evidence="1">
    <location>
        <begin position="170"/>
        <end position="186"/>
    </location>
</feature>
<dbReference type="InterPro" id="IPR050879">
    <property type="entry name" value="Acyltransferase_3"/>
</dbReference>
<keyword evidence="1" id="KW-0472">Membrane</keyword>
<keyword evidence="1" id="KW-0812">Transmembrane</keyword>
<evidence type="ECO:0000256" key="1">
    <source>
        <dbReference type="SAM" id="Phobius"/>
    </source>
</evidence>
<feature type="domain" description="Acyltransferase 3" evidence="2">
    <location>
        <begin position="11"/>
        <end position="326"/>
    </location>
</feature>
<feature type="transmembrane region" description="Helical" evidence="1">
    <location>
        <begin position="44"/>
        <end position="63"/>
    </location>
</feature>
<feature type="transmembrane region" description="Helical" evidence="1">
    <location>
        <begin position="84"/>
        <end position="101"/>
    </location>
</feature>
<accession>A0ABT7QP23</accession>
<dbReference type="GO" id="GO:0016746">
    <property type="term" value="F:acyltransferase activity"/>
    <property type="evidence" value="ECO:0007669"/>
    <property type="project" value="UniProtKB-KW"/>
</dbReference>
<feature type="transmembrane region" description="Helical" evidence="1">
    <location>
        <begin position="313"/>
        <end position="331"/>
    </location>
</feature>
<protein>
    <submittedName>
        <fullName evidence="3">Acyltransferase</fullName>
    </submittedName>
</protein>
<dbReference type="EMBL" id="JAQIBC010000001">
    <property type="protein sequence ID" value="MDM5262634.1"/>
    <property type="molecule type" value="Genomic_DNA"/>
</dbReference>
<gene>
    <name evidence="3" type="ORF">PF327_00255</name>
</gene>
<evidence type="ECO:0000313" key="4">
    <source>
        <dbReference type="Proteomes" id="UP001169066"/>
    </source>
</evidence>
<feature type="transmembrane region" description="Helical" evidence="1">
    <location>
        <begin position="143"/>
        <end position="163"/>
    </location>
</feature>
<dbReference type="InterPro" id="IPR002656">
    <property type="entry name" value="Acyl_transf_3_dom"/>
</dbReference>
<evidence type="ECO:0000259" key="2">
    <source>
        <dbReference type="Pfam" id="PF01757"/>
    </source>
</evidence>
<keyword evidence="3" id="KW-0012">Acyltransferase</keyword>
<dbReference type="Pfam" id="PF01757">
    <property type="entry name" value="Acyl_transf_3"/>
    <property type="match status" value="1"/>
</dbReference>
<dbReference type="PANTHER" id="PTHR23028">
    <property type="entry name" value="ACETYLTRANSFERASE"/>
    <property type="match status" value="1"/>
</dbReference>
<keyword evidence="1" id="KW-1133">Transmembrane helix</keyword>